<evidence type="ECO:0000313" key="3">
    <source>
        <dbReference type="EMBL" id="SDS11115.1"/>
    </source>
</evidence>
<accession>A0A1H1PJ93</accession>
<keyword evidence="4" id="KW-1185">Reference proteome</keyword>
<evidence type="ECO:0000256" key="2">
    <source>
        <dbReference type="SAM" id="Phobius"/>
    </source>
</evidence>
<reference evidence="3 4" key="1">
    <citation type="submission" date="2016-10" db="EMBL/GenBank/DDBJ databases">
        <authorList>
            <person name="de Groot N.N."/>
        </authorList>
    </citation>
    <scope>NUCLEOTIDE SEQUENCE [LARGE SCALE GENOMIC DNA]</scope>
    <source>
        <strain evidence="3 4">DSM 43941</strain>
    </source>
</reference>
<feature type="transmembrane region" description="Helical" evidence="2">
    <location>
        <begin position="41"/>
        <end position="62"/>
    </location>
</feature>
<keyword evidence="2" id="KW-0472">Membrane</keyword>
<organism evidence="3 4">
    <name type="scientific">Actinoplanes derwentensis</name>
    <dbReference type="NCBI Taxonomy" id="113562"/>
    <lineage>
        <taxon>Bacteria</taxon>
        <taxon>Bacillati</taxon>
        <taxon>Actinomycetota</taxon>
        <taxon>Actinomycetes</taxon>
        <taxon>Micromonosporales</taxon>
        <taxon>Micromonosporaceae</taxon>
        <taxon>Actinoplanes</taxon>
    </lineage>
</organism>
<name>A0A1H1PJ93_9ACTN</name>
<feature type="region of interest" description="Disordered" evidence="1">
    <location>
        <begin position="77"/>
        <end position="109"/>
    </location>
</feature>
<sequence>MDENEFRSALRTTVTLHPEPPPMQSRTAVAVARRAVARRNLLAGGGAAAAILAVTVAVVPAFGGGTNIQPAAGPSAGLVPFPPSQPVPAVSETKPSWPAEASGDATADSGAHYNTGKALLADVLKVVPAGYTVPSGTVGDGIPLRDHQATVEDDYWRYMATVALRQGDRTGGLVVEVHEPGNKLPTDVCKLAQEFWGRGGTCVPQTVGGEKVGVVRDGTGTAWAAYRHADGTVVYVRQSTSTTYGSEVGFQPLPTLPLTVTELATLATDNRFRL</sequence>
<dbReference type="STRING" id="113562.SAMN04489716_0033"/>
<dbReference type="RefSeq" id="WP_092540453.1">
    <property type="nucleotide sequence ID" value="NZ_BOMJ01000019.1"/>
</dbReference>
<proteinExistence type="predicted"/>
<dbReference type="AlphaFoldDB" id="A0A1H1PJ93"/>
<evidence type="ECO:0000313" key="4">
    <source>
        <dbReference type="Proteomes" id="UP000198688"/>
    </source>
</evidence>
<dbReference type="EMBL" id="LT629758">
    <property type="protein sequence ID" value="SDS11115.1"/>
    <property type="molecule type" value="Genomic_DNA"/>
</dbReference>
<gene>
    <name evidence="3" type="ORF">SAMN04489716_0033</name>
</gene>
<keyword evidence="2" id="KW-0812">Transmembrane</keyword>
<protein>
    <submittedName>
        <fullName evidence="3">Uncharacterized protein</fullName>
    </submittedName>
</protein>
<evidence type="ECO:0000256" key="1">
    <source>
        <dbReference type="SAM" id="MobiDB-lite"/>
    </source>
</evidence>
<keyword evidence="2" id="KW-1133">Transmembrane helix</keyword>
<dbReference type="Proteomes" id="UP000198688">
    <property type="component" value="Chromosome I"/>
</dbReference>
<dbReference type="OrthoDB" id="3821205at2"/>